<dbReference type="PANTHER" id="PTHR24258:SF116">
    <property type="entry name" value="FI16631P1-RELATED"/>
    <property type="match status" value="1"/>
</dbReference>
<dbReference type="CDD" id="cd00190">
    <property type="entry name" value="Tryp_SPc"/>
    <property type="match status" value="1"/>
</dbReference>
<dbReference type="SUPFAM" id="SSF50494">
    <property type="entry name" value="Trypsin-like serine proteases"/>
    <property type="match status" value="1"/>
</dbReference>
<keyword evidence="5" id="KW-1015">Disulfide bond</keyword>
<dbReference type="GO" id="GO:0006508">
    <property type="term" value="P:proteolysis"/>
    <property type="evidence" value="ECO:0007669"/>
    <property type="project" value="UniProtKB-KW"/>
</dbReference>
<dbReference type="PROSITE" id="PS51888">
    <property type="entry name" value="CLIP"/>
    <property type="match status" value="1"/>
</dbReference>
<gene>
    <name evidence="10" type="ORF">AMK59_8661</name>
</gene>
<evidence type="ECO:0000256" key="1">
    <source>
        <dbReference type="ARBA" id="ARBA00022670"/>
    </source>
</evidence>
<dbReference type="Gene3D" id="2.40.10.10">
    <property type="entry name" value="Trypsin-like serine proteases"/>
    <property type="match status" value="1"/>
</dbReference>
<dbReference type="AlphaFoldDB" id="A0A0T6AW15"/>
<evidence type="ECO:0000313" key="11">
    <source>
        <dbReference type="Proteomes" id="UP000051574"/>
    </source>
</evidence>
<dbReference type="PRINTS" id="PR00722">
    <property type="entry name" value="CHYMOTRYPSIN"/>
</dbReference>
<comment type="similarity">
    <text evidence="6">Belongs to the peptidase S1 family. CLIP subfamily.</text>
</comment>
<feature type="domain" description="Clip" evidence="9">
    <location>
        <begin position="173"/>
        <end position="216"/>
    </location>
</feature>
<evidence type="ECO:0000256" key="2">
    <source>
        <dbReference type="ARBA" id="ARBA00022729"/>
    </source>
</evidence>
<dbReference type="OrthoDB" id="6348928at2759"/>
<evidence type="ECO:0000256" key="6">
    <source>
        <dbReference type="ARBA" id="ARBA00024195"/>
    </source>
</evidence>
<keyword evidence="3 7" id="KW-0378">Hydrolase</keyword>
<protein>
    <submittedName>
        <fullName evidence="10">Trypsin</fullName>
    </submittedName>
</protein>
<dbReference type="InterPro" id="IPR022700">
    <property type="entry name" value="CLIP"/>
</dbReference>
<keyword evidence="11" id="KW-1185">Reference proteome</keyword>
<dbReference type="InterPro" id="IPR043504">
    <property type="entry name" value="Peptidase_S1_PA_chymotrypsin"/>
</dbReference>
<dbReference type="Pfam" id="PF00089">
    <property type="entry name" value="Trypsin"/>
    <property type="match status" value="1"/>
</dbReference>
<feature type="domain" description="Peptidase S1" evidence="8">
    <location>
        <begin position="294"/>
        <end position="537"/>
    </location>
</feature>
<dbReference type="EMBL" id="LJIG01022673">
    <property type="protein sequence ID" value="KRT79322.1"/>
    <property type="molecule type" value="Genomic_DNA"/>
</dbReference>
<dbReference type="InterPro" id="IPR018114">
    <property type="entry name" value="TRYPSIN_HIS"/>
</dbReference>
<keyword evidence="4 7" id="KW-0720">Serine protease</keyword>
<evidence type="ECO:0000256" key="3">
    <source>
        <dbReference type="ARBA" id="ARBA00022801"/>
    </source>
</evidence>
<dbReference type="SMART" id="SM00680">
    <property type="entry name" value="CLIP"/>
    <property type="match status" value="1"/>
</dbReference>
<evidence type="ECO:0000259" key="8">
    <source>
        <dbReference type="PROSITE" id="PS50240"/>
    </source>
</evidence>
<dbReference type="PROSITE" id="PS00135">
    <property type="entry name" value="TRYPSIN_SER"/>
    <property type="match status" value="1"/>
</dbReference>
<evidence type="ECO:0000259" key="9">
    <source>
        <dbReference type="PROSITE" id="PS51888"/>
    </source>
</evidence>
<evidence type="ECO:0000256" key="7">
    <source>
        <dbReference type="RuleBase" id="RU363034"/>
    </source>
</evidence>
<name>A0A0T6AW15_9SCAR</name>
<dbReference type="InterPro" id="IPR001254">
    <property type="entry name" value="Trypsin_dom"/>
</dbReference>
<dbReference type="PROSITE" id="PS00134">
    <property type="entry name" value="TRYPSIN_HIS"/>
    <property type="match status" value="1"/>
</dbReference>
<keyword evidence="1 7" id="KW-0645">Protease</keyword>
<evidence type="ECO:0000256" key="5">
    <source>
        <dbReference type="ARBA" id="ARBA00023157"/>
    </source>
</evidence>
<dbReference type="PANTHER" id="PTHR24258">
    <property type="entry name" value="SERINE PROTEASE-RELATED"/>
    <property type="match status" value="1"/>
</dbReference>
<dbReference type="InterPro" id="IPR033116">
    <property type="entry name" value="TRYPSIN_SER"/>
</dbReference>
<proteinExistence type="inferred from homology"/>
<organism evidence="10 11">
    <name type="scientific">Oryctes borbonicus</name>
    <dbReference type="NCBI Taxonomy" id="1629725"/>
    <lineage>
        <taxon>Eukaryota</taxon>
        <taxon>Metazoa</taxon>
        <taxon>Ecdysozoa</taxon>
        <taxon>Arthropoda</taxon>
        <taxon>Hexapoda</taxon>
        <taxon>Insecta</taxon>
        <taxon>Pterygota</taxon>
        <taxon>Neoptera</taxon>
        <taxon>Endopterygota</taxon>
        <taxon>Coleoptera</taxon>
        <taxon>Polyphaga</taxon>
        <taxon>Scarabaeiformia</taxon>
        <taxon>Scarabaeidae</taxon>
        <taxon>Dynastinae</taxon>
        <taxon>Oryctes</taxon>
    </lineage>
</organism>
<dbReference type="PROSITE" id="PS50240">
    <property type="entry name" value="TRYPSIN_DOM"/>
    <property type="match status" value="1"/>
</dbReference>
<dbReference type="Proteomes" id="UP000051574">
    <property type="component" value="Unassembled WGS sequence"/>
</dbReference>
<evidence type="ECO:0000256" key="4">
    <source>
        <dbReference type="ARBA" id="ARBA00022825"/>
    </source>
</evidence>
<dbReference type="InterPro" id="IPR009003">
    <property type="entry name" value="Peptidase_S1_PA"/>
</dbReference>
<accession>A0A0T6AW15</accession>
<dbReference type="GO" id="GO:0004252">
    <property type="term" value="F:serine-type endopeptidase activity"/>
    <property type="evidence" value="ECO:0007669"/>
    <property type="project" value="InterPro"/>
</dbReference>
<dbReference type="FunFam" id="2.40.10.10:FF:000006">
    <property type="entry name" value="Serine proteinase stubble"/>
    <property type="match status" value="1"/>
</dbReference>
<evidence type="ECO:0000313" key="10">
    <source>
        <dbReference type="EMBL" id="KRT79322.1"/>
    </source>
</evidence>
<sequence>MCLVYLVFVFNSKNMHLWIHLFEWLIIISLSNSLHFANNYRSNLYYEKHYGNSPRWVRIPPRNTRSSEIRPLYRNPEYTDSRYLRPDTLVTISETLGALNTVGRYLVNMTRGEGPGIPEDIPDAIYTLSEKVLGRNVTDTIAPLVREALPVHTTTTSSPILSRTTTESSYGIGCTTPDGLEGYCDDLSDCPQLLLNLRNLRESLCFKSLFIPGVCCPKRSNLLDSLGTDEISNLNLLTPSTTRAPAFLTSATTTYRPPTATVSIPVTIPPNLPLIGNIVDPEDCGQPENAGFRVVGGEEAPSGKWPWMAAIFLHGVRRSEFWCGGSLISTKHILTAAHCTIDFKQKPFAPHQFTVRLGDVDLKRDDEPSSPATYRVKEIRAHNKFSRVGFYNDIAVLVLDRPVRKTKYVIPLCLPPPKLKNEKFADSRATVVGWGSTYYSGKESTAQREAVLPIWRNEACDQAYFQPITTNFICAGYAEGGTDACQGDSGGPLMMHWDTRWIQIGVVSFGNKCGEPGYPGVYTRVTEYIDWITENTRN</sequence>
<keyword evidence="2" id="KW-0732">Signal</keyword>
<dbReference type="InterPro" id="IPR001314">
    <property type="entry name" value="Peptidase_S1A"/>
</dbReference>
<dbReference type="SMART" id="SM00020">
    <property type="entry name" value="Tryp_SPc"/>
    <property type="match status" value="1"/>
</dbReference>
<comment type="caution">
    <text evidence="10">The sequence shown here is derived from an EMBL/GenBank/DDBJ whole genome shotgun (WGS) entry which is preliminary data.</text>
</comment>
<reference evidence="10 11" key="1">
    <citation type="submission" date="2015-09" db="EMBL/GenBank/DDBJ databases">
        <title>Draft genome of the scarab beetle Oryctes borbonicus.</title>
        <authorList>
            <person name="Meyer J.M."/>
            <person name="Markov G.V."/>
            <person name="Baskaran P."/>
            <person name="Herrmann M."/>
            <person name="Sommer R.J."/>
            <person name="Roedelsperger C."/>
        </authorList>
    </citation>
    <scope>NUCLEOTIDE SEQUENCE [LARGE SCALE GENOMIC DNA]</scope>
    <source>
        <strain evidence="10">OB123</strain>
        <tissue evidence="10">Whole animal</tissue>
    </source>
</reference>